<sequence length="54" mass="6431">METFEYIIERVQKLENTIERWTKSAPLTDEDGRPNIVRTILDLENRIEVLEGKK</sequence>
<protein>
    <submittedName>
        <fullName evidence="1">Uncharacterized protein</fullName>
    </submittedName>
</protein>
<dbReference type="EMBL" id="UINC01046432">
    <property type="protein sequence ID" value="SVB54447.1"/>
    <property type="molecule type" value="Genomic_DNA"/>
</dbReference>
<gene>
    <name evidence="1" type="ORF">METZ01_LOCUS207301</name>
</gene>
<proteinExistence type="predicted"/>
<reference evidence="1" key="1">
    <citation type="submission" date="2018-05" db="EMBL/GenBank/DDBJ databases">
        <authorList>
            <person name="Lanie J.A."/>
            <person name="Ng W.-L."/>
            <person name="Kazmierczak K.M."/>
            <person name="Andrzejewski T.M."/>
            <person name="Davidsen T.M."/>
            <person name="Wayne K.J."/>
            <person name="Tettelin H."/>
            <person name="Glass J.I."/>
            <person name="Rusch D."/>
            <person name="Podicherti R."/>
            <person name="Tsui H.-C.T."/>
            <person name="Winkler M.E."/>
        </authorList>
    </citation>
    <scope>NUCLEOTIDE SEQUENCE</scope>
</reference>
<name>A0A382EX93_9ZZZZ</name>
<dbReference type="AlphaFoldDB" id="A0A382EX93"/>
<accession>A0A382EX93</accession>
<evidence type="ECO:0000313" key="1">
    <source>
        <dbReference type="EMBL" id="SVB54447.1"/>
    </source>
</evidence>
<organism evidence="1">
    <name type="scientific">marine metagenome</name>
    <dbReference type="NCBI Taxonomy" id="408172"/>
    <lineage>
        <taxon>unclassified sequences</taxon>
        <taxon>metagenomes</taxon>
        <taxon>ecological metagenomes</taxon>
    </lineage>
</organism>